<gene>
    <name evidence="2" type="ORF">TCNE_LOCUS18762</name>
</gene>
<reference evidence="4" key="1">
    <citation type="submission" date="2016-06" db="UniProtKB">
        <authorList>
            <consortium name="WormBaseParasite"/>
        </authorList>
    </citation>
    <scope>IDENTIFICATION</scope>
</reference>
<sequence length="455" mass="51806">MGIGYFYDQKQRHGWVRAELAADKKTDAEREKVQVINEIDEELKMRQEELDESEREMSTKQGTHQVVSPVQKKQVARLSQLRRGLQNLQALRESFMTNAFRIIEEASFETSSSPEKERLMGLKSEVDRANFILRRFQKENIYNFKLKVVEFGGISKPCVRFTDNRFKMYGDLSPAEFAALNEKLLELNIACTDVTEEEKRQMGQLLFKSCREVPNLIKMDSGRPSTIMQTAIVNSTKEAARKRRTTVAEFRKTLAAKRSTFSSCLFAGLDEKDEGESAFEKQFVRSVKYMCINRKEKRESRKGGCVSLLLDMLSDIHNNMLTLRSIDKGVVKGMPFLTGICAFAQLNAELDIITDALSSYDILPPDAESSTAEDDNTELRALVLDSIEGMVPRIITNLGKAAFWMDERLGDKQLPLKASEVYMIGLRAAVDEVCEENDDIYRRFSVMPSTVSQII</sequence>
<dbReference type="EMBL" id="UYWY01025927">
    <property type="protein sequence ID" value="VDM50083.1"/>
    <property type="molecule type" value="Genomic_DNA"/>
</dbReference>
<keyword evidence="3" id="KW-1185">Reference proteome</keyword>
<reference evidence="2 3" key="2">
    <citation type="submission" date="2018-11" db="EMBL/GenBank/DDBJ databases">
        <authorList>
            <consortium name="Pathogen Informatics"/>
        </authorList>
    </citation>
    <scope>NUCLEOTIDE SEQUENCE [LARGE SCALE GENOMIC DNA]</scope>
</reference>
<dbReference type="Proteomes" id="UP000050794">
    <property type="component" value="Unassembled WGS sequence"/>
</dbReference>
<feature type="compositionally biased region" description="Polar residues" evidence="1">
    <location>
        <begin position="59"/>
        <end position="68"/>
    </location>
</feature>
<dbReference type="WBParaSite" id="TCNE_0001876701-mRNA-1">
    <property type="protein sequence ID" value="TCNE_0001876701-mRNA-1"/>
    <property type="gene ID" value="TCNE_0001876701"/>
</dbReference>
<feature type="region of interest" description="Disordered" evidence="1">
    <location>
        <begin position="47"/>
        <end position="69"/>
    </location>
</feature>
<name>A0A183VDE3_TOXCA</name>
<accession>A0A183VDE3</accession>
<evidence type="ECO:0000256" key="1">
    <source>
        <dbReference type="SAM" id="MobiDB-lite"/>
    </source>
</evidence>
<protein>
    <submittedName>
        <fullName evidence="4">Exocyst complex component Sec10</fullName>
    </submittedName>
</protein>
<dbReference type="AlphaFoldDB" id="A0A183VDE3"/>
<evidence type="ECO:0000313" key="4">
    <source>
        <dbReference type="WBParaSite" id="TCNE_0001876701-mRNA-1"/>
    </source>
</evidence>
<evidence type="ECO:0000313" key="2">
    <source>
        <dbReference type="EMBL" id="VDM50083.1"/>
    </source>
</evidence>
<organism evidence="3 4">
    <name type="scientific">Toxocara canis</name>
    <name type="common">Canine roundworm</name>
    <dbReference type="NCBI Taxonomy" id="6265"/>
    <lineage>
        <taxon>Eukaryota</taxon>
        <taxon>Metazoa</taxon>
        <taxon>Ecdysozoa</taxon>
        <taxon>Nematoda</taxon>
        <taxon>Chromadorea</taxon>
        <taxon>Rhabditida</taxon>
        <taxon>Spirurina</taxon>
        <taxon>Ascaridomorpha</taxon>
        <taxon>Ascaridoidea</taxon>
        <taxon>Toxocaridae</taxon>
        <taxon>Toxocara</taxon>
    </lineage>
</organism>
<evidence type="ECO:0000313" key="3">
    <source>
        <dbReference type="Proteomes" id="UP000050794"/>
    </source>
</evidence>
<proteinExistence type="predicted"/>